<dbReference type="PROSITE" id="PS50879">
    <property type="entry name" value="RNASE_H_1"/>
    <property type="match status" value="1"/>
</dbReference>
<gene>
    <name evidence="3" type="ORF">RhiirA4_426796</name>
</gene>
<keyword evidence="4" id="KW-1185">Reference proteome</keyword>
<evidence type="ECO:0000259" key="2">
    <source>
        <dbReference type="PROSITE" id="PS50879"/>
    </source>
</evidence>
<evidence type="ECO:0000313" key="3">
    <source>
        <dbReference type="EMBL" id="PKY54469.1"/>
    </source>
</evidence>
<dbReference type="GO" id="GO:0004523">
    <property type="term" value="F:RNA-DNA hybrid ribonuclease activity"/>
    <property type="evidence" value="ECO:0007669"/>
    <property type="project" value="InterPro"/>
</dbReference>
<dbReference type="InterPro" id="IPR044730">
    <property type="entry name" value="RNase_H-like_dom_plant"/>
</dbReference>
<keyword evidence="1" id="KW-1133">Transmembrane helix</keyword>
<keyword evidence="1" id="KW-0812">Transmembrane</keyword>
<feature type="domain" description="RNase H type-1" evidence="2">
    <location>
        <begin position="146"/>
        <end position="292"/>
    </location>
</feature>
<dbReference type="InterPro" id="IPR036397">
    <property type="entry name" value="RNaseH_sf"/>
</dbReference>
<dbReference type="EMBL" id="LLXI01001614">
    <property type="protein sequence ID" value="PKY54469.1"/>
    <property type="molecule type" value="Genomic_DNA"/>
</dbReference>
<dbReference type="Pfam" id="PF00075">
    <property type="entry name" value="RNase_H"/>
    <property type="match status" value="1"/>
</dbReference>
<dbReference type="VEuPathDB" id="FungiDB:RhiirA1_478678"/>
<protein>
    <recommendedName>
        <fullName evidence="2">RNase H type-1 domain-containing protein</fullName>
    </recommendedName>
</protein>
<dbReference type="VEuPathDB" id="FungiDB:RhiirFUN_011969"/>
<dbReference type="Gene3D" id="3.30.420.10">
    <property type="entry name" value="Ribonuclease H-like superfamily/Ribonuclease H"/>
    <property type="match status" value="1"/>
</dbReference>
<name>A0A2I1H6H7_9GLOM</name>
<accession>A0A2I1H6H7</accession>
<dbReference type="SUPFAM" id="SSF53098">
    <property type="entry name" value="Ribonuclease H-like"/>
    <property type="match status" value="1"/>
</dbReference>
<keyword evidence="1" id="KW-0472">Membrane</keyword>
<proteinExistence type="predicted"/>
<dbReference type="CDD" id="cd06222">
    <property type="entry name" value="RNase_H_like"/>
    <property type="match status" value="1"/>
</dbReference>
<dbReference type="AlphaFoldDB" id="A0A2I1H6H7"/>
<evidence type="ECO:0000313" key="4">
    <source>
        <dbReference type="Proteomes" id="UP000234323"/>
    </source>
</evidence>
<reference evidence="3 4" key="1">
    <citation type="submission" date="2015-10" db="EMBL/GenBank/DDBJ databases">
        <title>Genome analyses suggest a sexual origin of heterokaryosis in a supposedly ancient asexual fungus.</title>
        <authorList>
            <person name="Ropars J."/>
            <person name="Sedzielewska K."/>
            <person name="Noel J."/>
            <person name="Charron P."/>
            <person name="Farinelli L."/>
            <person name="Marton T."/>
            <person name="Kruger M."/>
            <person name="Pelin A."/>
            <person name="Brachmann A."/>
            <person name="Corradi N."/>
        </authorList>
    </citation>
    <scope>NUCLEOTIDE SEQUENCE [LARGE SCALE GENOMIC DNA]</scope>
    <source>
        <strain evidence="3 4">A4</strain>
    </source>
</reference>
<comment type="caution">
    <text evidence="3">The sequence shown here is derived from an EMBL/GenBank/DDBJ whole genome shotgun (WGS) entry which is preliminary data.</text>
</comment>
<evidence type="ECO:0000256" key="1">
    <source>
        <dbReference type="SAM" id="Phobius"/>
    </source>
</evidence>
<dbReference type="Proteomes" id="UP000234323">
    <property type="component" value="Unassembled WGS sequence"/>
</dbReference>
<sequence>MVNITLNGLFLGIVLLKLYLSVVCVLLIPKKSFAIISHWLPTSDSDFAFYHPYPGYSRHIPKYAALSHIKQHCTSELCFFHAPLANIIAYPTRNAKVFATGRPIILFSSLRYATALASSYFNHPLLISDDKPSLHVHNVDDEPTLSPSTMSIYIDRSFLATTLRSPSSMSYTWLALDNDNLVLESSSDVIPNTYPSALRSETVALLSAIRALAHNSSIIIYTDCASLISSWHNFIDKPFILKLLRQPNYLLWLSIRNLILDNNLSITLQKVPAHGDCPYNNQVDFLAKDSHLFSQPLVSPAAVLRAPYVISYNNLPIDAIFLNLFMIL</sequence>
<feature type="transmembrane region" description="Helical" evidence="1">
    <location>
        <begin position="6"/>
        <end position="28"/>
    </location>
</feature>
<dbReference type="GO" id="GO:0003676">
    <property type="term" value="F:nucleic acid binding"/>
    <property type="evidence" value="ECO:0007669"/>
    <property type="project" value="InterPro"/>
</dbReference>
<dbReference type="InterPro" id="IPR002156">
    <property type="entry name" value="RNaseH_domain"/>
</dbReference>
<organism evidence="3 4">
    <name type="scientific">Rhizophagus irregularis</name>
    <dbReference type="NCBI Taxonomy" id="588596"/>
    <lineage>
        <taxon>Eukaryota</taxon>
        <taxon>Fungi</taxon>
        <taxon>Fungi incertae sedis</taxon>
        <taxon>Mucoromycota</taxon>
        <taxon>Glomeromycotina</taxon>
        <taxon>Glomeromycetes</taxon>
        <taxon>Glomerales</taxon>
        <taxon>Glomeraceae</taxon>
        <taxon>Rhizophagus</taxon>
    </lineage>
</organism>
<dbReference type="InterPro" id="IPR012337">
    <property type="entry name" value="RNaseH-like_sf"/>
</dbReference>